<sequence>MSHNPDWKTRLQAILNEHNHRHAKRHKEVSHRTRDARASTVFMLFSLLRDLGFQPDPPNLDGTHVKYLFWYLTCDPRIADLCRRRGVPMLPKSHSAAYLQFLASTLRTFAGWINKPGLILPPERYGIDPALFERTYVAQEDKGWAAHDIDIPQLLARVARIDERVAIMLELVWRFGLRRKEAVMFQPHLAVVPAGLVPIDSPIAEQYITCLSVERGTKGGRLRLIPLVSDAQRDVIERARRFAPYPASYLGHPGRTLLQSLDRYKNVLSQAGITKKELGITGHGLRHTFAGDKYFELAKVACPIRGGDPLRDPDLLERVLRSVSQQLGHNRTSISQAYLGLMTQRESDTNLNI</sequence>
<dbReference type="Pfam" id="PF12835">
    <property type="entry name" value="Integrase_1"/>
    <property type="match status" value="1"/>
</dbReference>
<dbReference type="SUPFAM" id="SSF56349">
    <property type="entry name" value="DNA breaking-rejoining enzymes"/>
    <property type="match status" value="1"/>
</dbReference>
<accession>A0A3A3GEU3</accession>
<keyword evidence="1" id="KW-0233">DNA recombination</keyword>
<dbReference type="InterPro" id="IPR024456">
    <property type="entry name" value="Integrase_catalytic_putative"/>
</dbReference>
<name>A0A3A3GEU3_9BURK</name>
<gene>
    <name evidence="3" type="ORF">D3871_13525</name>
</gene>
<dbReference type="GO" id="GO:0006310">
    <property type="term" value="P:DNA recombination"/>
    <property type="evidence" value="ECO:0007669"/>
    <property type="project" value="UniProtKB-KW"/>
</dbReference>
<evidence type="ECO:0000313" key="4">
    <source>
        <dbReference type="Proteomes" id="UP000265955"/>
    </source>
</evidence>
<organism evidence="3 4">
    <name type="scientific">Noviherbaspirillum saxi</name>
    <dbReference type="NCBI Taxonomy" id="2320863"/>
    <lineage>
        <taxon>Bacteria</taxon>
        <taxon>Pseudomonadati</taxon>
        <taxon>Pseudomonadota</taxon>
        <taxon>Betaproteobacteria</taxon>
        <taxon>Burkholderiales</taxon>
        <taxon>Oxalobacteraceae</taxon>
        <taxon>Noviherbaspirillum</taxon>
    </lineage>
</organism>
<dbReference type="GO" id="GO:0003677">
    <property type="term" value="F:DNA binding"/>
    <property type="evidence" value="ECO:0007669"/>
    <property type="project" value="InterPro"/>
</dbReference>
<dbReference type="GO" id="GO:0015074">
    <property type="term" value="P:DNA integration"/>
    <property type="evidence" value="ECO:0007669"/>
    <property type="project" value="InterPro"/>
</dbReference>
<comment type="caution">
    <text evidence="3">The sequence shown here is derived from an EMBL/GenBank/DDBJ whole genome shotgun (WGS) entry which is preliminary data.</text>
</comment>
<dbReference type="RefSeq" id="WP_119769367.1">
    <property type="nucleotide sequence ID" value="NZ_QYUO01000001.1"/>
</dbReference>
<dbReference type="Gene3D" id="1.10.443.10">
    <property type="entry name" value="Intergrase catalytic core"/>
    <property type="match status" value="1"/>
</dbReference>
<evidence type="ECO:0000259" key="2">
    <source>
        <dbReference type="Pfam" id="PF12835"/>
    </source>
</evidence>
<dbReference type="OrthoDB" id="5394387at2"/>
<evidence type="ECO:0000256" key="1">
    <source>
        <dbReference type="ARBA" id="ARBA00023172"/>
    </source>
</evidence>
<protein>
    <recommendedName>
        <fullName evidence="2">Integrase catalytic domain-containing protein</fullName>
    </recommendedName>
</protein>
<evidence type="ECO:0000313" key="3">
    <source>
        <dbReference type="EMBL" id="RJF99429.1"/>
    </source>
</evidence>
<feature type="domain" description="Integrase catalytic" evidence="2">
    <location>
        <begin position="147"/>
        <end position="290"/>
    </location>
</feature>
<dbReference type="EMBL" id="QYUO01000001">
    <property type="protein sequence ID" value="RJF99429.1"/>
    <property type="molecule type" value="Genomic_DNA"/>
</dbReference>
<dbReference type="AlphaFoldDB" id="A0A3A3GEU3"/>
<dbReference type="InterPro" id="IPR013762">
    <property type="entry name" value="Integrase-like_cat_sf"/>
</dbReference>
<keyword evidence="4" id="KW-1185">Reference proteome</keyword>
<proteinExistence type="predicted"/>
<dbReference type="InterPro" id="IPR011010">
    <property type="entry name" value="DNA_brk_join_enz"/>
</dbReference>
<dbReference type="Proteomes" id="UP000265955">
    <property type="component" value="Unassembled WGS sequence"/>
</dbReference>
<reference evidence="4" key="1">
    <citation type="submission" date="2018-09" db="EMBL/GenBank/DDBJ databases">
        <authorList>
            <person name="Zhu H."/>
        </authorList>
    </citation>
    <scope>NUCLEOTIDE SEQUENCE [LARGE SCALE GENOMIC DNA]</scope>
    <source>
        <strain evidence="4">K1R23-30</strain>
    </source>
</reference>